<dbReference type="PROSITE" id="PS51318">
    <property type="entry name" value="TAT"/>
    <property type="match status" value="1"/>
</dbReference>
<evidence type="ECO:0000256" key="1">
    <source>
        <dbReference type="SAM" id="MobiDB-lite"/>
    </source>
</evidence>
<reference evidence="4 5" key="1">
    <citation type="submission" date="2019-01" db="EMBL/GenBank/DDBJ databases">
        <title>Novel species of Nocardioides.</title>
        <authorList>
            <person name="Liu Q."/>
            <person name="X Y.-H."/>
        </authorList>
    </citation>
    <scope>NUCLEOTIDE SEQUENCE [LARGE SCALE GENOMIC DNA]</scope>
    <source>
        <strain evidence="4 5">HLT2-9</strain>
    </source>
</reference>
<dbReference type="NCBIfam" id="NF033681">
    <property type="entry name" value="ExeM_NucH_DNase"/>
    <property type="match status" value="1"/>
</dbReference>
<keyword evidence="5" id="KW-1185">Reference proteome</keyword>
<name>A0A4Q2SX68_9ACTN</name>
<dbReference type="Gene3D" id="3.60.10.10">
    <property type="entry name" value="Endonuclease/exonuclease/phosphatase"/>
    <property type="match status" value="1"/>
</dbReference>
<evidence type="ECO:0000256" key="2">
    <source>
        <dbReference type="SAM" id="SignalP"/>
    </source>
</evidence>
<dbReference type="InterPro" id="IPR036691">
    <property type="entry name" value="Endo/exonu/phosph_ase_sf"/>
</dbReference>
<keyword evidence="2" id="KW-0732">Signal</keyword>
<evidence type="ECO:0000259" key="3">
    <source>
        <dbReference type="Pfam" id="PF03372"/>
    </source>
</evidence>
<keyword evidence="4" id="KW-0255">Endonuclease</keyword>
<feature type="signal peptide" evidence="2">
    <location>
        <begin position="1"/>
        <end position="37"/>
    </location>
</feature>
<dbReference type="CDD" id="cd10283">
    <property type="entry name" value="MnuA_DNase1-like"/>
    <property type="match status" value="1"/>
</dbReference>
<dbReference type="InterPro" id="IPR006311">
    <property type="entry name" value="TAT_signal"/>
</dbReference>
<dbReference type="CDD" id="cd04486">
    <property type="entry name" value="YhcR_OBF_like"/>
    <property type="match status" value="1"/>
</dbReference>
<comment type="caution">
    <text evidence="4">The sequence shown here is derived from an EMBL/GenBank/DDBJ whole genome shotgun (WGS) entry which is preliminary data.</text>
</comment>
<dbReference type="Proteomes" id="UP000291101">
    <property type="component" value="Unassembled WGS sequence"/>
</dbReference>
<dbReference type="InterPro" id="IPR047971">
    <property type="entry name" value="ExeM-like"/>
</dbReference>
<dbReference type="PANTHER" id="PTHR42834">
    <property type="entry name" value="ENDONUCLEASE/EXONUCLEASE/PHOSPHATASE FAMILY PROTEIN (AFU_ORTHOLOGUE AFUA_3G09210)"/>
    <property type="match status" value="1"/>
</dbReference>
<evidence type="ECO:0000313" key="4">
    <source>
        <dbReference type="EMBL" id="RYC10766.1"/>
    </source>
</evidence>
<dbReference type="OrthoDB" id="1016457at2"/>
<dbReference type="InterPro" id="IPR005135">
    <property type="entry name" value="Endo/exonuclease/phosphatase"/>
</dbReference>
<keyword evidence="4" id="KW-0378">Hydrolase</keyword>
<dbReference type="AlphaFoldDB" id="A0A4Q2SX68"/>
<dbReference type="Pfam" id="PF03372">
    <property type="entry name" value="Exo_endo_phos"/>
    <property type="match status" value="1"/>
</dbReference>
<protein>
    <submittedName>
        <fullName evidence="4">ExeM/NucH family extracellular endonuclease</fullName>
    </submittedName>
</protein>
<proteinExistence type="predicted"/>
<sequence length="687" mass="70880">MRSSALASRRRRGLASTLVAALVATPLAATLASPAAAAAAIPIAQVQGTGPASPLVGTTVTTRGIVTAAYPSGGFFGFNIQTPGTGAANIDLGTHTASDGLFVRQTTGSVATTPGTYVEVTGTVSEFAGATQVNVAPAGITVLGDTVPPVVTTTTATWPRSAAAKESLEGMRYRPTGDFTVSNTFSTNNFGEVGLAQGSQPLIQRTEVELPGPAASSPTEADNLARGVVLDDGASTNFLATSTNPSVCGSRPTPCLSNGALTPPYISTTAPVIVGAKATFTSDVIFTEGGVPASPTYRFQPLTTVVGPGNAGAPATFENTRTAAPDEALINEVGRADLKVASFNVLNYFTTLGDANDDNVGDGGCTPFRDRDGDGNSVNSGCDQRGAWDPRDLERQQSKIVSAINALDADVLGLMEIENSRTLGETPDEATNTLVAALNAQAGAGTWAANPSSTDLPAGGMDVITNAVIYQPASVDRVGRSRALGNLSDAGEAFDNAREPLGQVFKPDEGGKPFLFVVNHFKSKGSAGPNPGDADAGDGQGASNGSRKLQAAALRDWVASLQAAMEVDSVVLAGDFNSYAMEDPLRILYSAGYTNVEQEFGNGEYSYSFSGLSGSLDHILVNRSALRRSTGTDIWNINGGESLALEYSRFNYHGTDFHAAGPYRSSDHDPVLLGLSRQGSIPGPRNR</sequence>
<dbReference type="PANTHER" id="PTHR42834:SF1">
    <property type="entry name" value="ENDONUCLEASE_EXONUCLEASE_PHOSPHATASE FAMILY PROTEIN (AFU_ORTHOLOGUE AFUA_3G09210)"/>
    <property type="match status" value="1"/>
</dbReference>
<organism evidence="4 5">
    <name type="scientific">Nocardioides zhouii</name>
    <dbReference type="NCBI Taxonomy" id="1168729"/>
    <lineage>
        <taxon>Bacteria</taxon>
        <taxon>Bacillati</taxon>
        <taxon>Actinomycetota</taxon>
        <taxon>Actinomycetes</taxon>
        <taxon>Propionibacteriales</taxon>
        <taxon>Nocardioidaceae</taxon>
        <taxon>Nocardioides</taxon>
    </lineage>
</organism>
<feature type="region of interest" description="Disordered" evidence="1">
    <location>
        <begin position="526"/>
        <end position="545"/>
    </location>
</feature>
<feature type="region of interest" description="Disordered" evidence="1">
    <location>
        <begin position="368"/>
        <end position="388"/>
    </location>
</feature>
<dbReference type="GO" id="GO:0004519">
    <property type="term" value="F:endonuclease activity"/>
    <property type="evidence" value="ECO:0007669"/>
    <property type="project" value="UniProtKB-KW"/>
</dbReference>
<dbReference type="EMBL" id="SDWV01000010">
    <property type="protein sequence ID" value="RYC10766.1"/>
    <property type="molecule type" value="Genomic_DNA"/>
</dbReference>
<keyword evidence="4" id="KW-0540">Nuclease</keyword>
<dbReference type="SUPFAM" id="SSF56219">
    <property type="entry name" value="DNase I-like"/>
    <property type="match status" value="1"/>
</dbReference>
<feature type="chain" id="PRO_5020743244" evidence="2">
    <location>
        <begin position="38"/>
        <end position="687"/>
    </location>
</feature>
<dbReference type="RefSeq" id="WP_129426959.1">
    <property type="nucleotide sequence ID" value="NZ_SDWV01000010.1"/>
</dbReference>
<evidence type="ECO:0000313" key="5">
    <source>
        <dbReference type="Proteomes" id="UP000291101"/>
    </source>
</evidence>
<gene>
    <name evidence="4" type="ORF">EUA94_11145</name>
</gene>
<accession>A0A4Q2SX68</accession>
<feature type="domain" description="Endonuclease/exonuclease/phosphatase" evidence="3">
    <location>
        <begin position="390"/>
        <end position="668"/>
    </location>
</feature>